<organism evidence="6">
    <name type="scientific">Blastocystis hominis</name>
    <dbReference type="NCBI Taxonomy" id="12968"/>
    <lineage>
        <taxon>Eukaryota</taxon>
        <taxon>Sar</taxon>
        <taxon>Stramenopiles</taxon>
        <taxon>Bigyra</taxon>
        <taxon>Opalozoa</taxon>
        <taxon>Opalinata</taxon>
        <taxon>Blastocystidae</taxon>
        <taxon>Blastocystis</taxon>
    </lineage>
</organism>
<dbReference type="PANTHER" id="PTHR12993">
    <property type="entry name" value="N-ACETYLGLUCOSAMINYL-PHOSPHATIDYLINOSITOL DE-N-ACETYLASE-RELATED"/>
    <property type="match status" value="1"/>
</dbReference>
<comment type="similarity">
    <text evidence="1">Belongs to the PIGL family.</text>
</comment>
<dbReference type="EMBL" id="FN668650">
    <property type="protein sequence ID" value="CBK22596.2"/>
    <property type="molecule type" value="Genomic_DNA"/>
</dbReference>
<dbReference type="PANTHER" id="PTHR12993:SF11">
    <property type="entry name" value="N-ACETYLGLUCOSAMINYL-PHOSPHATIDYLINOSITOL DE-N-ACETYLASE"/>
    <property type="match status" value="1"/>
</dbReference>
<evidence type="ECO:0000259" key="5">
    <source>
        <dbReference type="PROSITE" id="PS50086"/>
    </source>
</evidence>
<dbReference type="GO" id="GO:0000225">
    <property type="term" value="F:N-acetylglucosaminylphosphatidylinositol deacetylase activity"/>
    <property type="evidence" value="ECO:0007669"/>
    <property type="project" value="UniProtKB-EC"/>
</dbReference>
<dbReference type="GeneID" id="24922601"/>
<dbReference type="EC" id="3.5.1.89" evidence="2"/>
<sequence>MNRVFGILAILAVWLSGALVRVKKPIVPDHNCLFVLAHPDDESMFMIPTILALNKSTLYFLYYTNGDFEGLGDIREKELLSALTFLSVDPTHIQIVHDHSIQDSPTLTWNETKTVQILQSAVEKWNVMEIFTFDAFGVSGHVNHISAHSAVASYCSNNNISVRYLKSANLLTKYLGPFQMSSAYTFRVWSPLMSWRAMSLHRTQFLWYRRLFVLFSCYSYVNVWNELCLSEKVFEVISLSSSFFDRFDFISLCKIGIQSRKRLGKPENILPFLRYPCKPNRFIPHFWELVLKLYSTEVLYPISKDNYCFEWYNPFLNKNEGEISRDVCRTFPHHLLFRHKENESVLRKVSDNYFGLGYCQGMNYVAGTIMIALVDPELNGYYSDNDTDELQYRIRNLDTEDIRNQMYEIMSLLIDRLQMVRLWGYGFPDLPLFVFVLRNRYAPDLRDHLESLGFDLSIIVTRWFIPLFSNNMPFSLVFRIWDYLFIVGISGLFRVTMALLLQYKKIILQSDLVQISSFIHDVGLSHLQKEKEVQAFFKTMISLHDVGEESRNDLQIDRVSMSEECKVKHEQLSSDIRVLLERIKNIHDEEVLLRNDLRNNLLDETRFTDELGDLNQKKAKAERSYVRLVKLGQQANLSEYVNQISVLEECIQQVEADLASLKKRISERIESGNERRE</sequence>
<dbReference type="SUPFAM" id="SSF47923">
    <property type="entry name" value="Ypt/Rab-GAP domain of gyp1p"/>
    <property type="match status" value="2"/>
</dbReference>
<protein>
    <recommendedName>
        <fullName evidence="2">N-acetylglucosaminylphosphatidylinositol deacetylase</fullName>
        <ecNumber evidence="2">3.5.1.89</ecNumber>
    </recommendedName>
</protein>
<reference evidence="6" key="1">
    <citation type="submission" date="2010-02" db="EMBL/GenBank/DDBJ databases">
        <title>Sequencing and annotation of the Blastocystis hominis genome.</title>
        <authorList>
            <person name="Wincker P."/>
        </authorList>
    </citation>
    <scope>NUCLEOTIDE SEQUENCE</scope>
    <source>
        <strain evidence="6">Singapore isolate B</strain>
    </source>
</reference>
<dbReference type="OrthoDB" id="159449at2759"/>
<dbReference type="InterPro" id="IPR035969">
    <property type="entry name" value="Rab-GAP_TBC_sf"/>
</dbReference>
<dbReference type="Pfam" id="PF02585">
    <property type="entry name" value="PIG-L"/>
    <property type="match status" value="1"/>
</dbReference>
<evidence type="ECO:0000256" key="2">
    <source>
        <dbReference type="ARBA" id="ARBA00012176"/>
    </source>
</evidence>
<dbReference type="AlphaFoldDB" id="D8M3X3"/>
<dbReference type="GO" id="GO:0005783">
    <property type="term" value="C:endoplasmic reticulum"/>
    <property type="evidence" value="ECO:0007669"/>
    <property type="project" value="TreeGrafter"/>
</dbReference>
<gene>
    <name evidence="6" type="ORF">GSBLH_T00006477001</name>
</gene>
<accession>D8M3X3</accession>
<dbReference type="Gene3D" id="3.40.50.10320">
    <property type="entry name" value="LmbE-like"/>
    <property type="match status" value="1"/>
</dbReference>
<dbReference type="Pfam" id="PF00566">
    <property type="entry name" value="RabGAP-TBC"/>
    <property type="match status" value="1"/>
</dbReference>
<dbReference type="SMART" id="SM00164">
    <property type="entry name" value="TBC"/>
    <property type="match status" value="1"/>
</dbReference>
<proteinExistence type="inferred from homology"/>
<dbReference type="InterPro" id="IPR000195">
    <property type="entry name" value="Rab-GAP-TBC_dom"/>
</dbReference>
<feature type="coiled-coil region" evidence="3">
    <location>
        <begin position="637"/>
        <end position="671"/>
    </location>
</feature>
<dbReference type="InParanoid" id="D8M3X3"/>
<dbReference type="Gene3D" id="1.10.472.80">
    <property type="entry name" value="Ypt/Rab-GAP domain of gyp1p, domain 3"/>
    <property type="match status" value="1"/>
</dbReference>
<feature type="domain" description="Rab-GAP TBC" evidence="5">
    <location>
        <begin position="277"/>
        <end position="488"/>
    </location>
</feature>
<evidence type="ECO:0000313" key="7">
    <source>
        <dbReference type="Proteomes" id="UP000008312"/>
    </source>
</evidence>
<evidence type="ECO:0000313" key="6">
    <source>
        <dbReference type="EMBL" id="CBK22596.2"/>
    </source>
</evidence>
<dbReference type="InterPro" id="IPR003737">
    <property type="entry name" value="GlcNAc_PI_deacetylase-related"/>
</dbReference>
<dbReference type="GO" id="GO:0006506">
    <property type="term" value="P:GPI anchor biosynthetic process"/>
    <property type="evidence" value="ECO:0007669"/>
    <property type="project" value="UniProtKB-UniPathway"/>
</dbReference>
<keyword evidence="4" id="KW-0732">Signal</keyword>
<evidence type="ECO:0000256" key="4">
    <source>
        <dbReference type="SAM" id="SignalP"/>
    </source>
</evidence>
<dbReference type="GO" id="GO:0016020">
    <property type="term" value="C:membrane"/>
    <property type="evidence" value="ECO:0007669"/>
    <property type="project" value="GOC"/>
</dbReference>
<dbReference type="UniPathway" id="UPA00196"/>
<evidence type="ECO:0000256" key="3">
    <source>
        <dbReference type="SAM" id="Coils"/>
    </source>
</evidence>
<dbReference type="Gene3D" id="1.10.8.270">
    <property type="entry name" value="putative rabgap domain of human tbc1 domain family member 14 like domains"/>
    <property type="match status" value="1"/>
</dbReference>
<keyword evidence="3" id="KW-0175">Coiled coil</keyword>
<dbReference type="RefSeq" id="XP_012896644.1">
    <property type="nucleotide sequence ID" value="XM_013041190.1"/>
</dbReference>
<keyword evidence="7" id="KW-1185">Reference proteome</keyword>
<dbReference type="PROSITE" id="PS50086">
    <property type="entry name" value="TBC_RABGAP"/>
    <property type="match status" value="1"/>
</dbReference>
<dbReference type="InterPro" id="IPR024078">
    <property type="entry name" value="LmbE-like_dom_sf"/>
</dbReference>
<dbReference type="SUPFAM" id="SSF102588">
    <property type="entry name" value="LmbE-like"/>
    <property type="match status" value="1"/>
</dbReference>
<feature type="signal peptide" evidence="4">
    <location>
        <begin position="1"/>
        <end position="20"/>
    </location>
</feature>
<feature type="chain" id="PRO_5003117714" description="N-acetylglucosaminylphosphatidylinositol deacetylase" evidence="4">
    <location>
        <begin position="21"/>
        <end position="677"/>
    </location>
</feature>
<evidence type="ECO:0000256" key="1">
    <source>
        <dbReference type="ARBA" id="ARBA00006066"/>
    </source>
</evidence>
<name>D8M3X3_BLAHO</name>
<dbReference type="Proteomes" id="UP000008312">
    <property type="component" value="Unassembled WGS sequence"/>
</dbReference>